<gene>
    <name evidence="2" type="ORF">UTRI_01544</name>
</gene>
<feature type="region of interest" description="Disordered" evidence="1">
    <location>
        <begin position="60"/>
        <end position="81"/>
    </location>
</feature>
<organism evidence="2 3">
    <name type="scientific">Ustilago trichophora</name>
    <dbReference type="NCBI Taxonomy" id="86804"/>
    <lineage>
        <taxon>Eukaryota</taxon>
        <taxon>Fungi</taxon>
        <taxon>Dikarya</taxon>
        <taxon>Basidiomycota</taxon>
        <taxon>Ustilaginomycotina</taxon>
        <taxon>Ustilaginomycetes</taxon>
        <taxon>Ustilaginales</taxon>
        <taxon>Ustilaginaceae</taxon>
        <taxon>Ustilago</taxon>
    </lineage>
</organism>
<feature type="compositionally biased region" description="Basic and acidic residues" evidence="1">
    <location>
        <begin position="62"/>
        <end position="72"/>
    </location>
</feature>
<sequence>MDEAFDVFKVVECRMLDLSAGTAMKRAILTAMLDADADADADDGAAGAIRLLASTYVLESDGDGRGRDREQNSKNQAPHSVSRCAGLIDSGLSLAWLFD</sequence>
<reference evidence="2 3" key="1">
    <citation type="submission" date="2018-03" db="EMBL/GenBank/DDBJ databases">
        <authorList>
            <person name="Guldener U."/>
        </authorList>
    </citation>
    <scope>NUCLEOTIDE SEQUENCE [LARGE SCALE GENOMIC DNA]</scope>
    <source>
        <strain evidence="2 3">NBRC100155</strain>
    </source>
</reference>
<dbReference type="Proteomes" id="UP000324022">
    <property type="component" value="Unassembled WGS sequence"/>
</dbReference>
<evidence type="ECO:0000313" key="3">
    <source>
        <dbReference type="Proteomes" id="UP000324022"/>
    </source>
</evidence>
<dbReference type="AlphaFoldDB" id="A0A5C3E060"/>
<accession>A0A5C3E060</accession>
<proteinExistence type="predicted"/>
<protein>
    <submittedName>
        <fullName evidence="2">Uncharacterized protein</fullName>
    </submittedName>
</protein>
<evidence type="ECO:0000313" key="2">
    <source>
        <dbReference type="EMBL" id="SPO22866.1"/>
    </source>
</evidence>
<dbReference type="EMBL" id="OOIN01000004">
    <property type="protein sequence ID" value="SPO22866.1"/>
    <property type="molecule type" value="Genomic_DNA"/>
</dbReference>
<keyword evidence="3" id="KW-1185">Reference proteome</keyword>
<name>A0A5C3E060_9BASI</name>
<evidence type="ECO:0000256" key="1">
    <source>
        <dbReference type="SAM" id="MobiDB-lite"/>
    </source>
</evidence>